<feature type="transmembrane region" description="Helical" evidence="2">
    <location>
        <begin position="123"/>
        <end position="143"/>
    </location>
</feature>
<comment type="caution">
    <text evidence="3">The sequence shown here is derived from an EMBL/GenBank/DDBJ whole genome shotgun (WGS) entry which is preliminary data.</text>
</comment>
<reference evidence="4" key="1">
    <citation type="journal article" date="2019" name="Int. J. Syst. Evol. Microbiol.">
        <title>The Global Catalogue of Microorganisms (GCM) 10K type strain sequencing project: providing services to taxonomists for standard genome sequencing and annotation.</title>
        <authorList>
            <consortium name="The Broad Institute Genomics Platform"/>
            <consortium name="The Broad Institute Genome Sequencing Center for Infectious Disease"/>
            <person name="Wu L."/>
            <person name="Ma J."/>
        </authorList>
    </citation>
    <scope>NUCLEOTIDE SEQUENCE [LARGE SCALE GENOMIC DNA]</scope>
    <source>
        <strain evidence="4">CGMCC 1.12286</strain>
    </source>
</reference>
<feature type="compositionally biased region" description="Polar residues" evidence="1">
    <location>
        <begin position="157"/>
        <end position="184"/>
    </location>
</feature>
<keyword evidence="2" id="KW-0812">Transmembrane</keyword>
<dbReference type="RefSeq" id="WP_377944386.1">
    <property type="nucleotide sequence ID" value="NZ_JBHUCX010000067.1"/>
</dbReference>
<evidence type="ECO:0000313" key="3">
    <source>
        <dbReference type="EMBL" id="MFD1676482.1"/>
    </source>
</evidence>
<protein>
    <submittedName>
        <fullName evidence="3">Uncharacterized protein</fullName>
    </submittedName>
</protein>
<evidence type="ECO:0000256" key="1">
    <source>
        <dbReference type="SAM" id="MobiDB-lite"/>
    </source>
</evidence>
<accession>A0ABW4JJD3</accession>
<evidence type="ECO:0000313" key="4">
    <source>
        <dbReference type="Proteomes" id="UP001597079"/>
    </source>
</evidence>
<evidence type="ECO:0000256" key="2">
    <source>
        <dbReference type="SAM" id="Phobius"/>
    </source>
</evidence>
<dbReference type="EMBL" id="JBHUCX010000067">
    <property type="protein sequence ID" value="MFD1676482.1"/>
    <property type="molecule type" value="Genomic_DNA"/>
</dbReference>
<keyword evidence="2" id="KW-1133">Transmembrane helix</keyword>
<proteinExistence type="predicted"/>
<keyword evidence="2" id="KW-0472">Membrane</keyword>
<sequence>MQEAYINANPLIRSVVHKPFTEAIRSIGLPAFPQLAFTDSISPYLHVPGSLFEDDEHTRAKLWNSVMHGEVIATDVWDDMPVFYVRGGFGGRCMDVRLIYRDRQWALQSVVSMHHRPLMRTPWFLRLVTIAAIVVAGILGYVLHQPKHAPTPAVNAMPTTQPKIPSTTPATKQDAKTQPSTQKNTTAPTKTKTAKPPTPTTFTFTLEPGMPLNDLSKFLNEHHLFSGIVKFDMAMKNTHIDQAVRPGKYTFKTGMSEKQLLQVLKNGPNN</sequence>
<feature type="compositionally biased region" description="Low complexity" evidence="1">
    <location>
        <begin position="185"/>
        <end position="199"/>
    </location>
</feature>
<feature type="region of interest" description="Disordered" evidence="1">
    <location>
        <begin position="151"/>
        <end position="199"/>
    </location>
</feature>
<keyword evidence="4" id="KW-1185">Reference proteome</keyword>
<name>A0ABW4JJD3_9BACL</name>
<dbReference type="Gene3D" id="3.30.1490.480">
    <property type="entry name" value="Endolytic murein transglycosylase"/>
    <property type="match status" value="1"/>
</dbReference>
<gene>
    <name evidence="3" type="ORF">ACFSB2_17425</name>
</gene>
<organism evidence="3 4">
    <name type="scientific">Alicyclobacillus fodiniaquatilis</name>
    <dbReference type="NCBI Taxonomy" id="1661150"/>
    <lineage>
        <taxon>Bacteria</taxon>
        <taxon>Bacillati</taxon>
        <taxon>Bacillota</taxon>
        <taxon>Bacilli</taxon>
        <taxon>Bacillales</taxon>
        <taxon>Alicyclobacillaceae</taxon>
        <taxon>Alicyclobacillus</taxon>
    </lineage>
</organism>
<dbReference type="Proteomes" id="UP001597079">
    <property type="component" value="Unassembled WGS sequence"/>
</dbReference>